<dbReference type="SUPFAM" id="SSF81383">
    <property type="entry name" value="F-box domain"/>
    <property type="match status" value="1"/>
</dbReference>
<evidence type="ECO:0000256" key="1">
    <source>
        <dbReference type="SAM" id="MobiDB-lite"/>
    </source>
</evidence>
<dbReference type="PANTHER" id="PTHR31264">
    <property type="entry name" value="OS07G0554500 PROTEIN-RELATED"/>
    <property type="match status" value="1"/>
</dbReference>
<dbReference type="PANTHER" id="PTHR31264:SF3">
    <property type="entry name" value="OS07G0554100 PROTEIN"/>
    <property type="match status" value="1"/>
</dbReference>
<reference evidence="2" key="1">
    <citation type="submission" date="2020-05" db="EMBL/GenBank/DDBJ databases">
        <title>WGS assembly of Panicum virgatum.</title>
        <authorList>
            <person name="Lovell J.T."/>
            <person name="Jenkins J."/>
            <person name="Shu S."/>
            <person name="Juenger T.E."/>
            <person name="Schmutz J."/>
        </authorList>
    </citation>
    <scope>NUCLEOTIDE SEQUENCE</scope>
    <source>
        <strain evidence="2">AP13</strain>
    </source>
</reference>
<proteinExistence type="predicted"/>
<protein>
    <recommendedName>
        <fullName evidence="4">F-box domain-containing protein</fullName>
    </recommendedName>
</protein>
<gene>
    <name evidence="2" type="ORF">PVAP13_2KG478500</name>
</gene>
<accession>A0A8T0WIM2</accession>
<name>A0A8T0WIM2_PANVG</name>
<dbReference type="Proteomes" id="UP000823388">
    <property type="component" value="Chromosome 2K"/>
</dbReference>
<keyword evidence="3" id="KW-1185">Reference proteome</keyword>
<evidence type="ECO:0000313" key="3">
    <source>
        <dbReference type="Proteomes" id="UP000823388"/>
    </source>
</evidence>
<dbReference type="EMBL" id="CM029039">
    <property type="protein sequence ID" value="KAG2645967.1"/>
    <property type="molecule type" value="Genomic_DNA"/>
</dbReference>
<dbReference type="AlphaFoldDB" id="A0A8T0WIM2"/>
<dbReference type="InterPro" id="IPR036047">
    <property type="entry name" value="F-box-like_dom_sf"/>
</dbReference>
<sequence>MISCSKICPKSSRPPPHSKPSIPFLPSPRMASRAGRILPCLEATEPERPPPALTSDLHEEIFLRVASPTDLARASAACVSFRRLIGDPRFLRRYRSIHPPLLLGFISFASSQPAGFQPAEAPQPSAAVARAVARAADFSFDFVPTSSTSLNHHRCYSQFPCDVRDGLVLYYRRIAHIREQGRLSLELAVCDPLSRWYLLLPPMTDDLLVSVELENEDMFNSEASFVSSGGMEDETSFRVMCWMHSDTKLVVFFFSSGSDHWTVGASTRWDDLGMDELVDSLTLSSQCVYGCFYWKVDCTNKLLKLDMGTMELSKYDLPPDHDDKNIFIVEAWEGQIAMFSQLIDGATSVEYYNLQNGSDKSHEWHMKSIIPLPAQYISCGCLINGPAGGYIFLVGTPKEQDAGHSLFFSLEIKSFKIEMVSKITSPFLYALPFFGFPPSMSPRRIQGYEVVSFLS</sequence>
<feature type="region of interest" description="Disordered" evidence="1">
    <location>
        <begin position="1"/>
        <end position="26"/>
    </location>
</feature>
<feature type="compositionally biased region" description="Pro residues" evidence="1">
    <location>
        <begin position="12"/>
        <end position="26"/>
    </location>
</feature>
<organism evidence="2 3">
    <name type="scientific">Panicum virgatum</name>
    <name type="common">Blackwell switchgrass</name>
    <dbReference type="NCBI Taxonomy" id="38727"/>
    <lineage>
        <taxon>Eukaryota</taxon>
        <taxon>Viridiplantae</taxon>
        <taxon>Streptophyta</taxon>
        <taxon>Embryophyta</taxon>
        <taxon>Tracheophyta</taxon>
        <taxon>Spermatophyta</taxon>
        <taxon>Magnoliopsida</taxon>
        <taxon>Liliopsida</taxon>
        <taxon>Poales</taxon>
        <taxon>Poaceae</taxon>
        <taxon>PACMAD clade</taxon>
        <taxon>Panicoideae</taxon>
        <taxon>Panicodae</taxon>
        <taxon>Paniceae</taxon>
        <taxon>Panicinae</taxon>
        <taxon>Panicum</taxon>
        <taxon>Panicum sect. Hiantes</taxon>
    </lineage>
</organism>
<evidence type="ECO:0008006" key="4">
    <source>
        <dbReference type="Google" id="ProtNLM"/>
    </source>
</evidence>
<comment type="caution">
    <text evidence="2">The sequence shown here is derived from an EMBL/GenBank/DDBJ whole genome shotgun (WGS) entry which is preliminary data.</text>
</comment>
<evidence type="ECO:0000313" key="2">
    <source>
        <dbReference type="EMBL" id="KAG2645967.1"/>
    </source>
</evidence>